<dbReference type="SUPFAM" id="SSF82199">
    <property type="entry name" value="SET domain"/>
    <property type="match status" value="1"/>
</dbReference>
<sequence length="177" mass="20945">MFVYRSKNFYNMRMRIKQRNKIFDLWVPRSLAIMYVWGKGLGLFAGRNFKKGETVTCFRADIVPCAHASDESVQIDERRCFDTKWLTPEAFINHGCAPSTMLDVHGYRYVALRNIKKNEEITFDYLTTDWDLGRQAFRCRCGAKNCYGVVRGFKYLTHRQQERIKPHALPYLLEKIR</sequence>
<comment type="caution">
    <text evidence="5">The sequence shown here is derived from an EMBL/GenBank/DDBJ whole genome shotgun (WGS) entry which is preliminary data.</text>
</comment>
<proteinExistence type="predicted"/>
<dbReference type="PANTHER" id="PTHR12350">
    <property type="entry name" value="HISTONE-LYSINE N-METHYLTRANSFERASE-RELATED"/>
    <property type="match status" value="1"/>
</dbReference>
<keyword evidence="2" id="KW-0949">S-adenosyl-L-methionine</keyword>
<evidence type="ECO:0008006" key="7">
    <source>
        <dbReference type="Google" id="ProtNLM"/>
    </source>
</evidence>
<organism evidence="5 6">
    <name type="scientific">Candidatus Sungbacteria bacterium RIFCSPHIGHO2_02_FULL_51_29</name>
    <dbReference type="NCBI Taxonomy" id="1802273"/>
    <lineage>
        <taxon>Bacteria</taxon>
        <taxon>Candidatus Sungiibacteriota</taxon>
    </lineage>
</organism>
<reference evidence="5 6" key="1">
    <citation type="journal article" date="2016" name="Nat. Commun.">
        <title>Thousands of microbial genomes shed light on interconnected biogeochemical processes in an aquifer system.</title>
        <authorList>
            <person name="Anantharaman K."/>
            <person name="Brown C.T."/>
            <person name="Hug L.A."/>
            <person name="Sharon I."/>
            <person name="Castelle C.J."/>
            <person name="Probst A.J."/>
            <person name="Thomas B.C."/>
            <person name="Singh A."/>
            <person name="Wilkins M.J."/>
            <person name="Karaoz U."/>
            <person name="Brodie E.L."/>
            <person name="Williams K.H."/>
            <person name="Hubbard S.S."/>
            <person name="Banfield J.F."/>
        </authorList>
    </citation>
    <scope>NUCLEOTIDE SEQUENCE [LARGE SCALE GENOMIC DNA]</scope>
</reference>
<dbReference type="InterPro" id="IPR046341">
    <property type="entry name" value="SET_dom_sf"/>
</dbReference>
<evidence type="ECO:0000259" key="4">
    <source>
        <dbReference type="PROSITE" id="PS50868"/>
    </source>
</evidence>
<evidence type="ECO:0000256" key="1">
    <source>
        <dbReference type="ARBA" id="ARBA00022679"/>
    </source>
</evidence>
<dbReference type="PANTHER" id="PTHR12350:SF19">
    <property type="entry name" value="SET DOMAIN-CONTAINING PROTEIN"/>
    <property type="match status" value="1"/>
</dbReference>
<evidence type="ECO:0000256" key="2">
    <source>
        <dbReference type="ARBA" id="ARBA00022691"/>
    </source>
</evidence>
<name>A0A1G2KSL8_9BACT</name>
<feature type="domain" description="Post-SET" evidence="4">
    <location>
        <begin position="135"/>
        <end position="151"/>
    </location>
</feature>
<dbReference type="Proteomes" id="UP000177811">
    <property type="component" value="Unassembled WGS sequence"/>
</dbReference>
<protein>
    <recommendedName>
        <fullName evidence="7">SET domain-containing protein-lysine N-methyltransferase</fullName>
    </recommendedName>
</protein>
<dbReference type="Gene3D" id="2.170.270.10">
    <property type="entry name" value="SET domain"/>
    <property type="match status" value="1"/>
</dbReference>
<evidence type="ECO:0000259" key="3">
    <source>
        <dbReference type="PROSITE" id="PS50280"/>
    </source>
</evidence>
<evidence type="ECO:0000313" key="5">
    <source>
        <dbReference type="EMBL" id="OHA01572.1"/>
    </source>
</evidence>
<dbReference type="InterPro" id="IPR053201">
    <property type="entry name" value="Flavunoidine_N-MTase"/>
</dbReference>
<dbReference type="GO" id="GO:0016740">
    <property type="term" value="F:transferase activity"/>
    <property type="evidence" value="ECO:0007669"/>
    <property type="project" value="UniProtKB-KW"/>
</dbReference>
<dbReference type="AlphaFoldDB" id="A0A1G2KSL8"/>
<feature type="domain" description="SET" evidence="3">
    <location>
        <begin position="18"/>
        <end position="126"/>
    </location>
</feature>
<dbReference type="PROSITE" id="PS50280">
    <property type="entry name" value="SET"/>
    <property type="match status" value="1"/>
</dbReference>
<dbReference type="InterPro" id="IPR003616">
    <property type="entry name" value="Post-SET_dom"/>
</dbReference>
<dbReference type="Pfam" id="PF00856">
    <property type="entry name" value="SET"/>
    <property type="match status" value="1"/>
</dbReference>
<dbReference type="InterPro" id="IPR001214">
    <property type="entry name" value="SET_dom"/>
</dbReference>
<dbReference type="SMART" id="SM00317">
    <property type="entry name" value="SET"/>
    <property type="match status" value="1"/>
</dbReference>
<gene>
    <name evidence="5" type="ORF">A3C16_00340</name>
</gene>
<dbReference type="PROSITE" id="PS50868">
    <property type="entry name" value="POST_SET"/>
    <property type="match status" value="1"/>
</dbReference>
<keyword evidence="1" id="KW-0808">Transferase</keyword>
<evidence type="ECO:0000313" key="6">
    <source>
        <dbReference type="Proteomes" id="UP000177811"/>
    </source>
</evidence>
<accession>A0A1G2KSL8</accession>
<dbReference type="EMBL" id="MHQL01000059">
    <property type="protein sequence ID" value="OHA01572.1"/>
    <property type="molecule type" value="Genomic_DNA"/>
</dbReference>